<proteinExistence type="predicted"/>
<dbReference type="InterPro" id="IPR036513">
    <property type="entry name" value="STAS_dom_sf"/>
</dbReference>
<protein>
    <recommendedName>
        <fullName evidence="3">STAS domain-containing protein</fullName>
    </recommendedName>
</protein>
<name>A0ABS0IEN0_9BACT</name>
<evidence type="ECO:0000313" key="1">
    <source>
        <dbReference type="EMBL" id="MBF9236524.1"/>
    </source>
</evidence>
<evidence type="ECO:0008006" key="3">
    <source>
        <dbReference type="Google" id="ProtNLM"/>
    </source>
</evidence>
<sequence length="117" mass="13191">MTTVYHELLPDSYLLLLTPGKPADPEYALDYSLRCACRSGRPAVWVDCELVDALSTEAARTLLDYHDKLLAQHKQLVVVHASDEVKQRLLNWRYSPGICFAPTLFDAAWQSGLRMVA</sequence>
<dbReference type="RefSeq" id="WP_196280920.1">
    <property type="nucleotide sequence ID" value="NZ_JADQDQ010000002.1"/>
</dbReference>
<organism evidence="1 2">
    <name type="scientific">Hymenobacter jeongseonensis</name>
    <dbReference type="NCBI Taxonomy" id="2791027"/>
    <lineage>
        <taxon>Bacteria</taxon>
        <taxon>Pseudomonadati</taxon>
        <taxon>Bacteroidota</taxon>
        <taxon>Cytophagia</taxon>
        <taxon>Cytophagales</taxon>
        <taxon>Hymenobacteraceae</taxon>
        <taxon>Hymenobacter</taxon>
    </lineage>
</organism>
<evidence type="ECO:0000313" key="2">
    <source>
        <dbReference type="Proteomes" id="UP000597617"/>
    </source>
</evidence>
<accession>A0ABS0IEN0</accession>
<dbReference type="EMBL" id="JADQDQ010000002">
    <property type="protein sequence ID" value="MBF9236524.1"/>
    <property type="molecule type" value="Genomic_DNA"/>
</dbReference>
<dbReference type="Proteomes" id="UP000597617">
    <property type="component" value="Unassembled WGS sequence"/>
</dbReference>
<reference evidence="1 2" key="1">
    <citation type="submission" date="2020-11" db="EMBL/GenBank/DDBJ databases">
        <authorList>
            <person name="Kim M.K."/>
        </authorList>
    </citation>
    <scope>NUCLEOTIDE SEQUENCE [LARGE SCALE GENOMIC DNA]</scope>
    <source>
        <strain evidence="1 2">BT683</strain>
    </source>
</reference>
<dbReference type="SUPFAM" id="SSF52091">
    <property type="entry name" value="SpoIIaa-like"/>
    <property type="match status" value="1"/>
</dbReference>
<keyword evidence="2" id="KW-1185">Reference proteome</keyword>
<comment type="caution">
    <text evidence="1">The sequence shown here is derived from an EMBL/GenBank/DDBJ whole genome shotgun (WGS) entry which is preliminary data.</text>
</comment>
<gene>
    <name evidence="1" type="ORF">I2I05_03860</name>
</gene>